<reference evidence="4 5" key="1">
    <citation type="submission" date="2023-05" db="EMBL/GenBank/DDBJ databases">
        <title>Rombocin, a short stable natural nisin variant, displays selective antimicrobial activity against Listeria monocytogenes and employs dual mode of action to kill target bacterial strains.</title>
        <authorList>
            <person name="Wambui J."/>
            <person name="Stephan R."/>
            <person name="Kuipers O.P."/>
        </authorList>
    </citation>
    <scope>NUCLEOTIDE SEQUENCE [LARGE SCALE GENOMIC DNA]</scope>
    <source>
        <strain evidence="4 5">RC002</strain>
    </source>
</reference>
<dbReference type="PANTHER" id="PTHR43673:SF10">
    <property type="entry name" value="NADH DEHYDROGENASE_NAD(P)H NITROREDUCTASE XCC3605-RELATED"/>
    <property type="match status" value="1"/>
</dbReference>
<dbReference type="Proteomes" id="UP001301012">
    <property type="component" value="Unassembled WGS sequence"/>
</dbReference>
<dbReference type="PANTHER" id="PTHR43673">
    <property type="entry name" value="NAD(P)H NITROREDUCTASE YDGI-RELATED"/>
    <property type="match status" value="1"/>
</dbReference>
<evidence type="ECO:0000313" key="4">
    <source>
        <dbReference type="EMBL" id="MDK2564457.1"/>
    </source>
</evidence>
<gene>
    <name evidence="4" type="ORF">QOZ84_12990</name>
</gene>
<sequence>MELYDAIFYRRTIRNYSNKNINELLMKEVKKICSDITYLNEDLKITAHVIERGHLIHFLMGKECKVKAPHYIVVSCNKGEDYLQNIGFAIEKVVLQLTTLGLGTCWVECDIKREDIEEFVYYEDKERVYGKLHENKVLSEDENIEEEIEDEDEIEKPCMVIAFGYAKKEEKLFELTDAHRRRKRIKHISKKMDRKWIKILNSVTVAPSIKNSQPWMFYNYKNRIDVYEEKPKKGLEDMSKVSMGIALRHFDMACEKYDIDVEYQKSDAKKRLGKNYYISILEKI</sequence>
<dbReference type="EMBL" id="JASKYM010000008">
    <property type="protein sequence ID" value="MDK2564457.1"/>
    <property type="molecule type" value="Genomic_DNA"/>
</dbReference>
<feature type="domain" description="Putative nitroreductase TM1586" evidence="3">
    <location>
        <begin position="153"/>
        <end position="253"/>
    </location>
</feature>
<keyword evidence="2" id="KW-0560">Oxidoreductase</keyword>
<protein>
    <submittedName>
        <fullName evidence="4">Nitroreductase family protein</fullName>
    </submittedName>
</protein>
<comment type="caution">
    <text evidence="4">The sequence shown here is derived from an EMBL/GenBank/DDBJ whole genome shotgun (WGS) entry which is preliminary data.</text>
</comment>
<dbReference type="InterPro" id="IPR029478">
    <property type="entry name" value="TM1586_NiRdase"/>
</dbReference>
<dbReference type="Gene3D" id="3.40.109.10">
    <property type="entry name" value="NADH Oxidase"/>
    <property type="match status" value="1"/>
</dbReference>
<organism evidence="4 5">
    <name type="scientific">Romboutsia sedimentorum</name>
    <dbReference type="NCBI Taxonomy" id="1368474"/>
    <lineage>
        <taxon>Bacteria</taxon>
        <taxon>Bacillati</taxon>
        <taxon>Bacillota</taxon>
        <taxon>Clostridia</taxon>
        <taxon>Peptostreptococcales</taxon>
        <taxon>Peptostreptococcaceae</taxon>
        <taxon>Romboutsia</taxon>
    </lineage>
</organism>
<feature type="domain" description="Putative nitroreductase TM1586" evidence="3">
    <location>
        <begin position="2"/>
        <end position="116"/>
    </location>
</feature>
<evidence type="ECO:0000256" key="1">
    <source>
        <dbReference type="ARBA" id="ARBA00007118"/>
    </source>
</evidence>
<evidence type="ECO:0000256" key="2">
    <source>
        <dbReference type="ARBA" id="ARBA00023002"/>
    </source>
</evidence>
<proteinExistence type="inferred from homology"/>
<dbReference type="Pfam" id="PF14512">
    <property type="entry name" value="TM1586_NiRdase"/>
    <property type="match status" value="2"/>
</dbReference>
<evidence type="ECO:0000313" key="5">
    <source>
        <dbReference type="Proteomes" id="UP001301012"/>
    </source>
</evidence>
<keyword evidence="5" id="KW-1185">Reference proteome</keyword>
<dbReference type="InterPro" id="IPR000415">
    <property type="entry name" value="Nitroreductase-like"/>
</dbReference>
<dbReference type="SUPFAM" id="SSF55469">
    <property type="entry name" value="FMN-dependent nitroreductase-like"/>
    <property type="match status" value="1"/>
</dbReference>
<dbReference type="RefSeq" id="WP_284133381.1">
    <property type="nucleotide sequence ID" value="NZ_JASKYM010000008.1"/>
</dbReference>
<accession>A0ABT7ECN1</accession>
<evidence type="ECO:0000259" key="3">
    <source>
        <dbReference type="Pfam" id="PF14512"/>
    </source>
</evidence>
<name>A0ABT7ECN1_9FIRM</name>
<comment type="similarity">
    <text evidence="1">Belongs to the nitroreductase family.</text>
</comment>
<dbReference type="Gene3D" id="3.40.109.30">
    <property type="entry name" value="putative nitroreductase (tm1586), domain 2"/>
    <property type="match status" value="1"/>
</dbReference>